<gene>
    <name evidence="2" type="ORF">CVV65_03410</name>
</gene>
<keyword evidence="3" id="KW-1185">Reference proteome</keyword>
<dbReference type="Pfam" id="PF13452">
    <property type="entry name" value="FAS1_DH_region"/>
    <property type="match status" value="1"/>
</dbReference>
<reference evidence="3" key="1">
    <citation type="submission" date="2017-11" db="EMBL/GenBank/DDBJ databases">
        <title>Complete Genome Sequence of Kyrpidia sp. Strain EA-1, a thermophilic, hydrogen-oxidizing Bacterium, isolated from the Azores.</title>
        <authorList>
            <person name="Reiner J.E."/>
            <person name="Lapp C.J."/>
            <person name="Bunk B."/>
            <person name="Gescher J."/>
        </authorList>
    </citation>
    <scope>NUCLEOTIDE SEQUENCE [LARGE SCALE GENOMIC DNA]</scope>
    <source>
        <strain evidence="3">EA-1</strain>
    </source>
</reference>
<dbReference type="InterPro" id="IPR039569">
    <property type="entry name" value="FAS1-like_DH_region"/>
</dbReference>
<dbReference type="PIRSF" id="PIRSF018072">
    <property type="entry name" value="UCP018072"/>
    <property type="match status" value="1"/>
</dbReference>
<dbReference type="InterPro" id="IPR029069">
    <property type="entry name" value="HotDog_dom_sf"/>
</dbReference>
<dbReference type="CDD" id="cd03441">
    <property type="entry name" value="R_hydratase_like"/>
    <property type="match status" value="1"/>
</dbReference>
<accession>A0A2K8N6N4</accession>
<feature type="domain" description="FAS1-like dehydratase" evidence="1">
    <location>
        <begin position="17"/>
        <end position="149"/>
    </location>
</feature>
<name>A0A2K8N6N4_9BACL</name>
<evidence type="ECO:0000313" key="3">
    <source>
        <dbReference type="Proteomes" id="UP000231932"/>
    </source>
</evidence>
<protein>
    <submittedName>
        <fullName evidence="2">MaoC family dehydratase</fullName>
    </submittedName>
</protein>
<evidence type="ECO:0000313" key="2">
    <source>
        <dbReference type="EMBL" id="ATY84112.1"/>
    </source>
</evidence>
<dbReference type="InterPro" id="IPR016709">
    <property type="entry name" value="HadA-like"/>
</dbReference>
<dbReference type="Proteomes" id="UP000231932">
    <property type="component" value="Chromosome"/>
</dbReference>
<evidence type="ECO:0000259" key="1">
    <source>
        <dbReference type="Pfam" id="PF13452"/>
    </source>
</evidence>
<sequence length="159" mass="18030">MSLFKERKGAKMPVDRSLIGKKTNVHVVDVEKGHIRRFAEAVGDPSPLYVDEAFAESTPFRGLIAPPTFATTLARVIPGPLADVPGFDLHRVLHGEQEYVFHRPMRPGDRYWVQQEVIDVYDRAGRSGRMTFIVIETRAKDINDLPVVTGRETIIYRQD</sequence>
<organism evidence="2 3">
    <name type="scientific">Kyrpidia spormannii</name>
    <dbReference type="NCBI Taxonomy" id="2055160"/>
    <lineage>
        <taxon>Bacteria</taxon>
        <taxon>Bacillati</taxon>
        <taxon>Bacillota</taxon>
        <taxon>Bacilli</taxon>
        <taxon>Bacillales</taxon>
        <taxon>Alicyclobacillaceae</taxon>
        <taxon>Kyrpidia</taxon>
    </lineage>
</organism>
<dbReference type="Gene3D" id="3.10.129.10">
    <property type="entry name" value="Hotdog Thioesterase"/>
    <property type="match status" value="1"/>
</dbReference>
<proteinExistence type="predicted"/>
<dbReference type="AlphaFoldDB" id="A0A2K8N6N4"/>
<dbReference type="EMBL" id="CP024955">
    <property type="protein sequence ID" value="ATY84112.1"/>
    <property type="molecule type" value="Genomic_DNA"/>
</dbReference>
<dbReference type="KEGG" id="kyr:CVV65_03410"/>
<dbReference type="SUPFAM" id="SSF54637">
    <property type="entry name" value="Thioesterase/thiol ester dehydrase-isomerase"/>
    <property type="match status" value="1"/>
</dbReference>